<comment type="caution">
    <text evidence="1">The sequence shown here is derived from an EMBL/GenBank/DDBJ whole genome shotgun (WGS) entry which is preliminary data.</text>
</comment>
<organism evidence="1 2">
    <name type="scientific">Wallemia ichthyophaga</name>
    <dbReference type="NCBI Taxonomy" id="245174"/>
    <lineage>
        <taxon>Eukaryota</taxon>
        <taxon>Fungi</taxon>
        <taxon>Dikarya</taxon>
        <taxon>Basidiomycota</taxon>
        <taxon>Wallemiomycotina</taxon>
        <taxon>Wallemiomycetes</taxon>
        <taxon>Wallemiales</taxon>
        <taxon>Wallemiaceae</taxon>
        <taxon>Wallemia</taxon>
    </lineage>
</organism>
<protein>
    <submittedName>
        <fullName evidence="1">Uncharacterized protein</fullName>
    </submittedName>
</protein>
<dbReference type="Proteomes" id="UP000306954">
    <property type="component" value="Unassembled WGS sequence"/>
</dbReference>
<accession>A0A4T0GHV5</accession>
<dbReference type="AlphaFoldDB" id="A0A4T0GHV5"/>
<dbReference type="EMBL" id="SPOF01000054">
    <property type="protein sequence ID" value="TIB08665.1"/>
    <property type="molecule type" value="Genomic_DNA"/>
</dbReference>
<reference evidence="1 2" key="1">
    <citation type="submission" date="2019-03" db="EMBL/GenBank/DDBJ databases">
        <title>Sequencing 23 genomes of Wallemia ichthyophaga.</title>
        <authorList>
            <person name="Gostincar C."/>
        </authorList>
    </citation>
    <scope>NUCLEOTIDE SEQUENCE [LARGE SCALE GENOMIC DNA]</scope>
    <source>
        <strain evidence="1 2">EXF-8621</strain>
    </source>
</reference>
<evidence type="ECO:0000313" key="1">
    <source>
        <dbReference type="EMBL" id="TIB08665.1"/>
    </source>
</evidence>
<name>A0A4T0GHV5_WALIC</name>
<proteinExistence type="predicted"/>
<evidence type="ECO:0000313" key="2">
    <source>
        <dbReference type="Proteomes" id="UP000306954"/>
    </source>
</evidence>
<gene>
    <name evidence="1" type="ORF">E3P90_03605</name>
</gene>
<sequence length="470" mass="51780">MPSGSQPQPQPAPGILIVSASGRDLACALPNTLSEAMASAGERWCIPNNLVFRLGVKVSPLRTIHSYLSHVQKKEAPGYLANTAQGDLIILGDDAVYQVVKMGKSVLRTEIQVYATKDTHVAEESKWCLSALRDRLTPRFCRIEAPPPPPEPVPIGITVENAKGKMFRLNTKALPEVNMDWSQSQGGQTIAGNFLGQLTIKSKTDAEGRINFHGKEIESGLNFSNLTSASGQVKTVQMRSCSSKPFIQLFSPIEQFLTLEICLASSWKCVSTWPTSEIKKENGKQTVGFFLRVGPGGVVEDVVSGSKTAGLSWEAVPEPGTARLSPDDKTPFDPANPDLVDYNGVLVPTKDFATRLDKILNEQFQINPLVRTSFMADIVPHLLRYPHIAFRFLPQDFYEPAASLAIRPTPEITGRVFLLWQGVKDAGKWKASKKREKMPINWAEIVGYNAAQFNKDALFRCVELGWMEVV</sequence>